<name>A0A834LJY8_RHOSS</name>
<evidence type="ECO:0000313" key="3">
    <source>
        <dbReference type="EMBL" id="KAF7140114.1"/>
    </source>
</evidence>
<sequence>MLGEHWILLAVGTVIVEWPDPATKLRYCLLSTTGVAEGGGGYRQGRDYAIGHAKHAVSAATQTKVGNVCVAGDALHQGGCSALEDGVVLASKTSLEHTVFRAIIFGCFSVLDLEGERNFRLFDQSRRLIQTGSYETNSRDMSKKSARSTEIQVGGTLHRRSSFIVSVLSATTVPKSRHRVKEDLELDGQAHYKVPADLSHNKEGPENAESMETAVEVKRWPVIVEESSDESEVLDCETIVSTYSNFDNHPGKIGAPEGRRKKLAEKVNDATSLRKDEQKRKQHVQEYSKEEKKERKGAVKEERREVRRVKKEVKRIYTGVLRRNVLRELLPLLVHLPFILIIKSRGKIVQIDQMLSSTIHYHDCAMFKVQDAEDDRFAPDDEFEDEDIDDEIDLAMKEKIDR</sequence>
<comment type="similarity">
    <text evidence="1">Belongs to the LTV1 family.</text>
</comment>
<gene>
    <name evidence="3" type="ORF">RHSIM_Rhsim06G0017000</name>
</gene>
<dbReference type="Proteomes" id="UP000626092">
    <property type="component" value="Unassembled WGS sequence"/>
</dbReference>
<dbReference type="GO" id="GO:0042274">
    <property type="term" value="P:ribosomal small subunit biogenesis"/>
    <property type="evidence" value="ECO:0007669"/>
    <property type="project" value="InterPro"/>
</dbReference>
<dbReference type="AlphaFoldDB" id="A0A834LJY8"/>
<dbReference type="GO" id="GO:0030688">
    <property type="term" value="C:preribosome, small subunit precursor"/>
    <property type="evidence" value="ECO:0007669"/>
    <property type="project" value="TreeGrafter"/>
</dbReference>
<dbReference type="GO" id="GO:0005829">
    <property type="term" value="C:cytosol"/>
    <property type="evidence" value="ECO:0007669"/>
    <property type="project" value="TreeGrafter"/>
</dbReference>
<keyword evidence="4" id="KW-1185">Reference proteome</keyword>
<dbReference type="InterPro" id="IPR007307">
    <property type="entry name" value="Ltv1"/>
</dbReference>
<evidence type="ECO:0000256" key="2">
    <source>
        <dbReference type="SAM" id="MobiDB-lite"/>
    </source>
</evidence>
<dbReference type="PANTHER" id="PTHR21531:SF0">
    <property type="entry name" value="PROTEIN LTV1 HOMOLOG"/>
    <property type="match status" value="1"/>
</dbReference>
<dbReference type="EMBL" id="WJXA01000006">
    <property type="protein sequence ID" value="KAF7140114.1"/>
    <property type="molecule type" value="Genomic_DNA"/>
</dbReference>
<evidence type="ECO:0000313" key="4">
    <source>
        <dbReference type="Proteomes" id="UP000626092"/>
    </source>
</evidence>
<dbReference type="GO" id="GO:0000056">
    <property type="term" value="P:ribosomal small subunit export from nucleus"/>
    <property type="evidence" value="ECO:0007669"/>
    <property type="project" value="TreeGrafter"/>
</dbReference>
<comment type="caution">
    <text evidence="3">The sequence shown here is derived from an EMBL/GenBank/DDBJ whole genome shotgun (WGS) entry which is preliminary data.</text>
</comment>
<dbReference type="OrthoDB" id="5852896at2759"/>
<proteinExistence type="inferred from homology"/>
<reference evidence="3" key="1">
    <citation type="submission" date="2019-11" db="EMBL/GenBank/DDBJ databases">
        <authorList>
            <person name="Liu Y."/>
            <person name="Hou J."/>
            <person name="Li T.-Q."/>
            <person name="Guan C.-H."/>
            <person name="Wu X."/>
            <person name="Wu H.-Z."/>
            <person name="Ling F."/>
            <person name="Zhang R."/>
            <person name="Shi X.-G."/>
            <person name="Ren J.-P."/>
            <person name="Chen E.-F."/>
            <person name="Sun J.-M."/>
        </authorList>
    </citation>
    <scope>NUCLEOTIDE SEQUENCE</scope>
    <source>
        <strain evidence="3">Adult_tree_wgs_1</strain>
        <tissue evidence="3">Leaves</tissue>
    </source>
</reference>
<protein>
    <submittedName>
        <fullName evidence="3">Uncharacterized protein</fullName>
    </submittedName>
</protein>
<dbReference type="PANTHER" id="PTHR21531">
    <property type="entry name" value="LOW-TEMPERATURE VIABILITY PROTEIN LTV1-RELATED"/>
    <property type="match status" value="1"/>
</dbReference>
<accession>A0A834LJY8</accession>
<feature type="region of interest" description="Disordered" evidence="2">
    <location>
        <begin position="268"/>
        <end position="302"/>
    </location>
</feature>
<organism evidence="3 4">
    <name type="scientific">Rhododendron simsii</name>
    <name type="common">Sims's rhododendron</name>
    <dbReference type="NCBI Taxonomy" id="118357"/>
    <lineage>
        <taxon>Eukaryota</taxon>
        <taxon>Viridiplantae</taxon>
        <taxon>Streptophyta</taxon>
        <taxon>Embryophyta</taxon>
        <taxon>Tracheophyta</taxon>
        <taxon>Spermatophyta</taxon>
        <taxon>Magnoliopsida</taxon>
        <taxon>eudicotyledons</taxon>
        <taxon>Gunneridae</taxon>
        <taxon>Pentapetalae</taxon>
        <taxon>asterids</taxon>
        <taxon>Ericales</taxon>
        <taxon>Ericaceae</taxon>
        <taxon>Ericoideae</taxon>
        <taxon>Rhodoreae</taxon>
        <taxon>Rhododendron</taxon>
    </lineage>
</organism>
<dbReference type="GO" id="GO:0005634">
    <property type="term" value="C:nucleus"/>
    <property type="evidence" value="ECO:0007669"/>
    <property type="project" value="TreeGrafter"/>
</dbReference>
<evidence type="ECO:0000256" key="1">
    <source>
        <dbReference type="ARBA" id="ARBA00009078"/>
    </source>
</evidence>